<evidence type="ECO:0000256" key="6">
    <source>
        <dbReference type="SAM" id="MobiDB-lite"/>
    </source>
</evidence>
<evidence type="ECO:0000256" key="5">
    <source>
        <dbReference type="PROSITE-ProRule" id="PRU00708"/>
    </source>
</evidence>
<dbReference type="Pfam" id="PF13041">
    <property type="entry name" value="PPR_2"/>
    <property type="match status" value="1"/>
</dbReference>
<comment type="subunit">
    <text evidence="4">Binds to mitochondrial small subunit 15S rRNA.</text>
</comment>
<dbReference type="Gene3D" id="1.25.40.10">
    <property type="entry name" value="Tetratricopeptide repeat domain"/>
    <property type="match status" value="3"/>
</dbReference>
<dbReference type="InterPro" id="IPR011990">
    <property type="entry name" value="TPR-like_helical_dom_sf"/>
</dbReference>
<feature type="region of interest" description="Disordered" evidence="6">
    <location>
        <begin position="80"/>
        <end position="131"/>
    </location>
</feature>
<proteinExistence type="inferred from homology"/>
<dbReference type="InterPro" id="IPR002885">
    <property type="entry name" value="PPR_rpt"/>
</dbReference>
<protein>
    <submittedName>
        <fullName evidence="7">BQ2448_430 protein</fullName>
    </submittedName>
</protein>
<dbReference type="NCBIfam" id="TIGR00756">
    <property type="entry name" value="PPR"/>
    <property type="match status" value="1"/>
</dbReference>
<feature type="compositionally biased region" description="Low complexity" evidence="6">
    <location>
        <begin position="113"/>
        <end position="131"/>
    </location>
</feature>
<evidence type="ECO:0000256" key="2">
    <source>
        <dbReference type="ARBA" id="ARBA00022737"/>
    </source>
</evidence>
<feature type="compositionally biased region" description="Basic and acidic residues" evidence="6">
    <location>
        <begin position="165"/>
        <end position="183"/>
    </location>
</feature>
<reference evidence="8" key="1">
    <citation type="submission" date="2016-09" db="EMBL/GenBank/DDBJ databases">
        <authorList>
            <person name="Jeantristanb JTB J.-T."/>
            <person name="Ricardo R."/>
        </authorList>
    </citation>
    <scope>NUCLEOTIDE SEQUENCE [LARGE SCALE GENOMIC DNA]</scope>
</reference>
<dbReference type="PANTHER" id="PTHR47447:SF17">
    <property type="entry name" value="OS12G0638900 PROTEIN"/>
    <property type="match status" value="1"/>
</dbReference>
<evidence type="ECO:0000256" key="3">
    <source>
        <dbReference type="ARBA" id="ARBA00044493"/>
    </source>
</evidence>
<feature type="compositionally biased region" description="Basic residues" evidence="6">
    <location>
        <begin position="221"/>
        <end position="236"/>
    </location>
</feature>
<dbReference type="STRING" id="269621.A0A238F6B9"/>
<comment type="function">
    <text evidence="3">Regulates mitochondrial small subunit maturation by controlling 15S rRNA 5'-end processing. Localizes to the 5' precursor of the 15S rRNA in a position that is subsequently occupied by mS47 in the mature yeast mtSSU. Uses structure and sequence-specific RNA recognition, binding to a single-stranded region of the precursor and specifically recognizing bases -6 to -1. The exchange of Ccm1 for mS47 is coupled to the irreversible removal of precursor rRNA that is accompanied by conformational changes of the mitoribosomal proteins uS5m and mS26. These conformational changes signal completion of 5'-end rRNA processing through protection of the mature 5'-end of the 15S rRNA and stabilization of mS47. The removal of the 5' precursor together with the dissociation of Ccm1 may be catalyzed by the 5'-3' exoribonuclease Pet127. Involved in the specific removal of group I introns in mitochondrial encoded transcripts.</text>
</comment>
<evidence type="ECO:0000313" key="7">
    <source>
        <dbReference type="EMBL" id="SCV68309.1"/>
    </source>
</evidence>
<dbReference type="Pfam" id="PF01535">
    <property type="entry name" value="PPR"/>
    <property type="match status" value="1"/>
</dbReference>
<gene>
    <name evidence="7" type="ORF">BQ2448_430</name>
</gene>
<feature type="region of interest" description="Disordered" evidence="6">
    <location>
        <begin position="163"/>
        <end position="249"/>
    </location>
</feature>
<keyword evidence="2" id="KW-0677">Repeat</keyword>
<organism evidence="7 8">
    <name type="scientific">Microbotryum intermedium</name>
    <dbReference type="NCBI Taxonomy" id="269621"/>
    <lineage>
        <taxon>Eukaryota</taxon>
        <taxon>Fungi</taxon>
        <taxon>Dikarya</taxon>
        <taxon>Basidiomycota</taxon>
        <taxon>Pucciniomycotina</taxon>
        <taxon>Microbotryomycetes</taxon>
        <taxon>Microbotryales</taxon>
        <taxon>Microbotryaceae</taxon>
        <taxon>Microbotryum</taxon>
    </lineage>
</organism>
<feature type="compositionally biased region" description="Low complexity" evidence="6">
    <location>
        <begin position="80"/>
        <end position="104"/>
    </location>
</feature>
<dbReference type="Pfam" id="PF13812">
    <property type="entry name" value="PPR_3"/>
    <property type="match status" value="1"/>
</dbReference>
<dbReference type="EMBL" id="FMSP01000003">
    <property type="protein sequence ID" value="SCV68309.1"/>
    <property type="molecule type" value="Genomic_DNA"/>
</dbReference>
<accession>A0A238F6B9</accession>
<sequence length="1378" mass="152798">MTVRPRPVRLPSSSILLVWIRPDRATAATSAIAVLTTSSFSSTRPHSTEASSSSSSSSTLDFLYPSFGFFSRTLPTVPLSTSSSSSSSRAPSTSSSAPYPAPSVDLITGVPIPRGTPRRMPFTTTPTSSTWRPSSNLLRSCVCGRTSACMRCRAASSSTFTHDALGGERERDTRSDSSRDALDRTTATTSQSFASDRSGPKDASSVGEPFAANGSGVVPAKKPKRKWKKIWHAQRSRRADDASTPHMNTDSTIEADTISIPWIRRFLHNSIQKFGREPISLRPVPTASHSRRGLRTGFITQLETVESRLIQLEILTAWLIEDPTRLRALELEERLDLVKLVSSFVRALKLPTPVPGNQVSIEEEKRRIVQLRHKMGKKMEDHLHQLLMDDPRHPRSRAMLWIDAIALQDRLPAVIPFDRDAHVDCDGILSKTYLGQLQQIFTHQAEGQDEQAKRQKTAEAITPILFEAWSRESSIGAEQALHLFCGWDMVNLLRLYDIANPVSSNLRRQYGELLGQLGPSPPEYYASLPSRRMRSIMGPHLVEYLATSGSTLRALQIKAMIDEEKSLDPMEHSKRLRMSASLLEGLLGIHYILDAESLATEVLQLARKLVEGGPMDDRTKRVVVHAYRMVIRSAAERGNPDRVDLLARELEQLQEAGVALEMVARSIKAVGRSRGLQDARDALSDAMEVADPTSAEDRARIVSNLVDAYVRCDDLEAATKAVDDYLLAHGDRPTLGTINSLMFGYATRHDVDSTYAIFRRLAGGEWGNRASLTPNVASYEALLCVHANVKDLDAVIGIMAKMRQEGFEMTLRAWTTLMNLYVELGQYRKAFDIFEFLERSPNPTLVPDTATFNVMLKAAVLTETPVITQLQWFQQALQRGLRPNVMTYHLLLKSVCAAGLIDVAEEMFKLMDKTPAKTTITAGEMSTTSTEAPSSAEAPASLPIAMSDVRPDVFTFSILLNAYIKTKQSAKAQACLEEMRSRGIEPTSVTFGIIVASMIAGPKRSSPTNREKAKTFARNFLALSPLHVNRKDLSKNAKRDKVLARGDELVHIFAPILQAEAKTANGQTVLDTFKLVLENGARPSIELYTILMDAFQHDAVVRPAPGSSAMGVEDVVTVWNGLHGSILDAYGYPVRIKRLSPLLPSIFSNHLKMPSPARRISPAHSADLCLPVSILIDTLSSPLALEAGHGRGISRIWGELSAEGFRFDAATFNTLVRAFIRQGEMERAAWIIERILLARSDEASEAEVEERFSSAERTFWDIWISRTQGNSRMAGRIASASRRLSMFDSDQLTPVMLREFMSRRSELEPMSSGTFVEAMEMARVEKLKRVWNVYNKTWNELDEALANGRMGENDLERMFPVAVKGLQGWRARRVGVAA</sequence>
<name>A0A238F6B9_9BASI</name>
<evidence type="ECO:0000256" key="1">
    <source>
        <dbReference type="ARBA" id="ARBA00006192"/>
    </source>
</evidence>
<dbReference type="OrthoDB" id="2535435at2759"/>
<dbReference type="PROSITE" id="PS51375">
    <property type="entry name" value="PPR"/>
    <property type="match status" value="2"/>
</dbReference>
<comment type="similarity">
    <text evidence="1">Belongs to the CCM1 family.</text>
</comment>
<dbReference type="Pfam" id="PF12854">
    <property type="entry name" value="PPR_1"/>
    <property type="match status" value="1"/>
</dbReference>
<dbReference type="Proteomes" id="UP000198372">
    <property type="component" value="Unassembled WGS sequence"/>
</dbReference>
<dbReference type="PANTHER" id="PTHR47447">
    <property type="entry name" value="OS03G0856100 PROTEIN"/>
    <property type="match status" value="1"/>
</dbReference>
<keyword evidence="8" id="KW-1185">Reference proteome</keyword>
<feature type="repeat" description="PPR" evidence="5">
    <location>
        <begin position="884"/>
        <end position="918"/>
    </location>
</feature>
<evidence type="ECO:0000256" key="4">
    <source>
        <dbReference type="ARBA" id="ARBA00044511"/>
    </source>
</evidence>
<evidence type="ECO:0000313" key="8">
    <source>
        <dbReference type="Proteomes" id="UP000198372"/>
    </source>
</evidence>
<feature type="repeat" description="PPR" evidence="5">
    <location>
        <begin position="952"/>
        <end position="986"/>
    </location>
</feature>